<dbReference type="PANTHER" id="PTHR23057:SF0">
    <property type="entry name" value="JUXTAPOSED WITH ANOTHER ZINC FINGER PROTEIN 1"/>
    <property type="match status" value="1"/>
</dbReference>
<feature type="region of interest" description="Disordered" evidence="6">
    <location>
        <begin position="418"/>
        <end position="463"/>
    </location>
</feature>
<evidence type="ECO:0000313" key="8">
    <source>
        <dbReference type="EMBL" id="CAG7829677.1"/>
    </source>
</evidence>
<comment type="caution">
    <text evidence="8">The sequence shown here is derived from an EMBL/GenBank/DDBJ whole genome shotgun (WGS) entry which is preliminary data.</text>
</comment>
<evidence type="ECO:0000313" key="9">
    <source>
        <dbReference type="Proteomes" id="UP000708208"/>
    </source>
</evidence>
<protein>
    <recommendedName>
        <fullName evidence="7">C2H2-type domain-containing protein</fullName>
    </recommendedName>
</protein>
<dbReference type="PANTHER" id="PTHR23057">
    <property type="entry name" value="JUXTAPOSED WITH ANOTHER ZINC FINGER PROTEIN 1"/>
    <property type="match status" value="1"/>
</dbReference>
<dbReference type="InterPro" id="IPR013087">
    <property type="entry name" value="Znf_C2H2_type"/>
</dbReference>
<evidence type="ECO:0000256" key="2">
    <source>
        <dbReference type="ARBA" id="ARBA00022737"/>
    </source>
</evidence>
<feature type="compositionally biased region" description="Acidic residues" evidence="6">
    <location>
        <begin position="453"/>
        <end position="463"/>
    </location>
</feature>
<dbReference type="OrthoDB" id="3269380at2759"/>
<name>A0A8J2PVF9_9HEXA</name>
<evidence type="ECO:0000256" key="6">
    <source>
        <dbReference type="SAM" id="MobiDB-lite"/>
    </source>
</evidence>
<evidence type="ECO:0000256" key="5">
    <source>
        <dbReference type="PROSITE-ProRule" id="PRU00042"/>
    </source>
</evidence>
<keyword evidence="9" id="KW-1185">Reference proteome</keyword>
<dbReference type="PROSITE" id="PS00028">
    <property type="entry name" value="ZINC_FINGER_C2H2_1"/>
    <property type="match status" value="1"/>
</dbReference>
<reference evidence="8" key="1">
    <citation type="submission" date="2021-06" db="EMBL/GenBank/DDBJ databases">
        <authorList>
            <person name="Hodson N. C."/>
            <person name="Mongue J. A."/>
            <person name="Jaron S. K."/>
        </authorList>
    </citation>
    <scope>NUCLEOTIDE SEQUENCE</scope>
</reference>
<dbReference type="EMBL" id="CAJVCH010552507">
    <property type="protein sequence ID" value="CAG7829677.1"/>
    <property type="molecule type" value="Genomic_DNA"/>
</dbReference>
<dbReference type="GO" id="GO:0008270">
    <property type="term" value="F:zinc ion binding"/>
    <property type="evidence" value="ECO:0007669"/>
    <property type="project" value="UniProtKB-KW"/>
</dbReference>
<evidence type="ECO:0000256" key="1">
    <source>
        <dbReference type="ARBA" id="ARBA00022723"/>
    </source>
</evidence>
<gene>
    <name evidence="8" type="ORF">AFUS01_LOCUS39530</name>
</gene>
<dbReference type="SMART" id="SM00355">
    <property type="entry name" value="ZnF_C2H2"/>
    <property type="match status" value="3"/>
</dbReference>
<dbReference type="AlphaFoldDB" id="A0A8J2PVF9"/>
<proteinExistence type="predicted"/>
<dbReference type="GO" id="GO:0005634">
    <property type="term" value="C:nucleus"/>
    <property type="evidence" value="ECO:0007669"/>
    <property type="project" value="TreeGrafter"/>
</dbReference>
<keyword evidence="3 5" id="KW-0863">Zinc-finger</keyword>
<keyword evidence="1" id="KW-0479">Metal-binding</keyword>
<dbReference type="PROSITE" id="PS50157">
    <property type="entry name" value="ZINC_FINGER_C2H2_2"/>
    <property type="match status" value="1"/>
</dbReference>
<feature type="domain" description="C2H2-type" evidence="7">
    <location>
        <begin position="366"/>
        <end position="396"/>
    </location>
</feature>
<evidence type="ECO:0000259" key="7">
    <source>
        <dbReference type="PROSITE" id="PS50157"/>
    </source>
</evidence>
<keyword evidence="2" id="KW-0677">Repeat</keyword>
<feature type="compositionally biased region" description="Low complexity" evidence="6">
    <location>
        <begin position="423"/>
        <end position="452"/>
    </location>
</feature>
<dbReference type="InterPro" id="IPR051580">
    <property type="entry name" value="ZnF-Chromatin_assoc"/>
</dbReference>
<accession>A0A8J2PVF9</accession>
<organism evidence="8 9">
    <name type="scientific">Allacma fusca</name>
    <dbReference type="NCBI Taxonomy" id="39272"/>
    <lineage>
        <taxon>Eukaryota</taxon>
        <taxon>Metazoa</taxon>
        <taxon>Ecdysozoa</taxon>
        <taxon>Arthropoda</taxon>
        <taxon>Hexapoda</taxon>
        <taxon>Collembola</taxon>
        <taxon>Symphypleona</taxon>
        <taxon>Sminthuridae</taxon>
        <taxon>Allacma</taxon>
    </lineage>
</organism>
<dbReference type="Proteomes" id="UP000708208">
    <property type="component" value="Unassembled WGS sequence"/>
</dbReference>
<evidence type="ECO:0000256" key="3">
    <source>
        <dbReference type="ARBA" id="ARBA00022771"/>
    </source>
</evidence>
<keyword evidence="4" id="KW-0862">Zinc</keyword>
<sequence>MNTSTSNGFSCRFNGGCGSQFRSEAEYLRHVIKHLRIRGTTCTEIVEGFREQSKSLTQDLFAFDCLIPQRILTAYNSLKAKSNSKPLQQSLDSNYPYGSISQPLGGGNPFQENPATFPVYEMVLHRFQSQEDDLIPSSSSLVSMYDVLPFVNPNTEQGNVFPTNCESNSKLRSVNWNEILENYPSAVDEMSPDQIADTVMEEKYESQKPSSIFSQCSKDSSVSSTNVEMISSDDSVTSDYEGRKRFYGIGRDYVPLTSNGSNFKSIQWPTTLALCETPSFLYSTGDFNGSGHKTFPKSDFTPHKLPAKVVVPATRKRTNPNDFRIPRSRKAQRKETTNREYYSSAYILEEGLKKKRAPGVLQVKPYICPVPKCGKSYKNANGIKYHAKYGHSAPQEFPCHCGKLYNTMHSLLAHKKTHNPIHSSDSSAEDSFNSSSDSSESDLTLSESSNSGDSEEDSCTCTD</sequence>
<evidence type="ECO:0000256" key="4">
    <source>
        <dbReference type="ARBA" id="ARBA00022833"/>
    </source>
</evidence>